<gene>
    <name evidence="10" type="ORF">EHS89_06920</name>
</gene>
<keyword evidence="11" id="KW-1185">Reference proteome</keyword>
<dbReference type="PROSITE" id="PS00039">
    <property type="entry name" value="DEAD_ATP_HELICASE"/>
    <property type="match status" value="1"/>
</dbReference>
<dbReference type="InterPro" id="IPR044742">
    <property type="entry name" value="DEAD/DEAH_RhlB"/>
</dbReference>
<evidence type="ECO:0000313" key="10">
    <source>
        <dbReference type="EMBL" id="RRC99943.1"/>
    </source>
</evidence>
<dbReference type="PANTHER" id="PTHR47959">
    <property type="entry name" value="ATP-DEPENDENT RNA HELICASE RHLE-RELATED"/>
    <property type="match status" value="1"/>
</dbReference>
<accession>A0A3P1SRY7</accession>
<dbReference type="OrthoDB" id="9808889at2"/>
<dbReference type="PROSITE" id="PS51194">
    <property type="entry name" value="HELICASE_CTER"/>
    <property type="match status" value="1"/>
</dbReference>
<dbReference type="SMART" id="SM00487">
    <property type="entry name" value="DEXDc"/>
    <property type="match status" value="1"/>
</dbReference>
<dbReference type="AlphaFoldDB" id="A0A3P1SRY7"/>
<dbReference type="InterPro" id="IPR000629">
    <property type="entry name" value="RNA-helicase_DEAD-box_CS"/>
</dbReference>
<evidence type="ECO:0000256" key="5">
    <source>
        <dbReference type="ARBA" id="ARBA00038437"/>
    </source>
</evidence>
<evidence type="ECO:0000256" key="6">
    <source>
        <dbReference type="RuleBase" id="RU000492"/>
    </source>
</evidence>
<dbReference type="Proteomes" id="UP000267535">
    <property type="component" value="Unassembled WGS sequence"/>
</dbReference>
<dbReference type="InterPro" id="IPR050079">
    <property type="entry name" value="DEAD_box_RNA_helicase"/>
</dbReference>
<feature type="compositionally biased region" description="Basic residues" evidence="7">
    <location>
        <begin position="414"/>
        <end position="435"/>
    </location>
</feature>
<dbReference type="PROSITE" id="PS51192">
    <property type="entry name" value="HELICASE_ATP_BIND_1"/>
    <property type="match status" value="1"/>
</dbReference>
<evidence type="ECO:0000256" key="2">
    <source>
        <dbReference type="ARBA" id="ARBA00022801"/>
    </source>
</evidence>
<feature type="domain" description="Helicase C-terminal" evidence="9">
    <location>
        <begin position="219"/>
        <end position="385"/>
    </location>
</feature>
<dbReference type="InterPro" id="IPR014001">
    <property type="entry name" value="Helicase_ATP-bd"/>
</dbReference>
<dbReference type="CDD" id="cd18787">
    <property type="entry name" value="SF2_C_DEAD"/>
    <property type="match status" value="1"/>
</dbReference>
<feature type="region of interest" description="Disordered" evidence="7">
    <location>
        <begin position="371"/>
        <end position="435"/>
    </location>
</feature>
<dbReference type="EMBL" id="RQXV01000003">
    <property type="protein sequence ID" value="RRC99943.1"/>
    <property type="molecule type" value="Genomic_DNA"/>
</dbReference>
<keyword evidence="2 6" id="KW-0378">Hydrolase</keyword>
<evidence type="ECO:0000256" key="1">
    <source>
        <dbReference type="ARBA" id="ARBA00022741"/>
    </source>
</evidence>
<dbReference type="SMART" id="SM00490">
    <property type="entry name" value="HELICc"/>
    <property type="match status" value="1"/>
</dbReference>
<dbReference type="GO" id="GO:0005829">
    <property type="term" value="C:cytosol"/>
    <property type="evidence" value="ECO:0007669"/>
    <property type="project" value="TreeGrafter"/>
</dbReference>
<evidence type="ECO:0000313" key="11">
    <source>
        <dbReference type="Proteomes" id="UP000267535"/>
    </source>
</evidence>
<evidence type="ECO:0000256" key="3">
    <source>
        <dbReference type="ARBA" id="ARBA00022806"/>
    </source>
</evidence>
<name>A0A3P1SRY7_9GAMM</name>
<feature type="domain" description="Helicase ATP-binding" evidence="8">
    <location>
        <begin position="32"/>
        <end position="206"/>
    </location>
</feature>
<dbReference type="Pfam" id="PF00270">
    <property type="entry name" value="DEAD"/>
    <property type="match status" value="1"/>
</dbReference>
<comment type="caution">
    <text evidence="10">The sequence shown here is derived from an EMBL/GenBank/DDBJ whole genome shotgun (WGS) entry which is preliminary data.</text>
</comment>
<organism evidence="10 11">
    <name type="scientific">Amphritea balenae</name>
    <dbReference type="NCBI Taxonomy" id="452629"/>
    <lineage>
        <taxon>Bacteria</taxon>
        <taxon>Pseudomonadati</taxon>
        <taxon>Pseudomonadota</taxon>
        <taxon>Gammaproteobacteria</taxon>
        <taxon>Oceanospirillales</taxon>
        <taxon>Oceanospirillaceae</taxon>
        <taxon>Amphritea</taxon>
    </lineage>
</organism>
<sequence>MFFIDLNLDLEILGPLADNNFLSPRPIQQKAIPLALDGYDLLASAPTGTGKTLAFALPALQKVFDTEQDHSSAPQVLILAPTRELAKQIYQVIVLQTEYNRINSCLIVGGVPLGMQKAMLEEQIDIMVATPGRLLELNAQQWLDLSLVNMLVIDEADRMLDLGFIDDIKQIADILPLDRQTLMFSATLEGEKIKRFASDLLNEDSQVVAVEQPRQIPANIQQNIYQADNEKHKEHLLKALINQPEMKQAIVFVNSRKQVDLWVSAIRTTGHLCYGLHGDLRQSERNQRVKEMRRGKIQVIVATDVVGRGLDLPDLTHVINLYMPLKADTYVHRAGRSGRDGAKGTVWSIVDAMDWPNLQRIERFLNEKLPRATFPGLSPTKPEPGKATKGKAKPKKPKVKNKKSKKAADAAKKATPKKTKKRVGRGPKAAHQKSK</sequence>
<dbReference type="InterPro" id="IPR011545">
    <property type="entry name" value="DEAD/DEAH_box_helicase_dom"/>
</dbReference>
<dbReference type="PANTHER" id="PTHR47959:SF17">
    <property type="entry name" value="ATP-DEPENDENT RNA HELICASE DEAD BOX FAMILY"/>
    <property type="match status" value="1"/>
</dbReference>
<evidence type="ECO:0000256" key="4">
    <source>
        <dbReference type="ARBA" id="ARBA00022840"/>
    </source>
</evidence>
<dbReference type="RefSeq" id="WP_124925413.1">
    <property type="nucleotide sequence ID" value="NZ_BMOH01000005.1"/>
</dbReference>
<dbReference type="GO" id="GO:0003724">
    <property type="term" value="F:RNA helicase activity"/>
    <property type="evidence" value="ECO:0007669"/>
    <property type="project" value="TreeGrafter"/>
</dbReference>
<dbReference type="GO" id="GO:0005524">
    <property type="term" value="F:ATP binding"/>
    <property type="evidence" value="ECO:0007669"/>
    <property type="project" value="UniProtKB-KW"/>
</dbReference>
<dbReference type="Pfam" id="PF00271">
    <property type="entry name" value="Helicase_C"/>
    <property type="match status" value="1"/>
</dbReference>
<proteinExistence type="inferred from homology"/>
<dbReference type="InterPro" id="IPR001650">
    <property type="entry name" value="Helicase_C-like"/>
</dbReference>
<dbReference type="GO" id="GO:0003676">
    <property type="term" value="F:nucleic acid binding"/>
    <property type="evidence" value="ECO:0007669"/>
    <property type="project" value="InterPro"/>
</dbReference>
<keyword evidence="4 6" id="KW-0067">ATP-binding</keyword>
<reference evidence="10 11" key="1">
    <citation type="submission" date="2018-11" db="EMBL/GenBank/DDBJ databases">
        <title>The draft genome sequence of Amphritea balenae JAMM 1525T.</title>
        <authorList>
            <person name="Fang Z."/>
            <person name="Zhang Y."/>
            <person name="Han X."/>
        </authorList>
    </citation>
    <scope>NUCLEOTIDE SEQUENCE [LARGE SCALE GENOMIC DNA]</scope>
    <source>
        <strain evidence="10 11">JAMM 1525</strain>
    </source>
</reference>
<keyword evidence="3 6" id="KW-0347">Helicase</keyword>
<comment type="similarity">
    <text evidence="5 6">Belongs to the DEAD box helicase family.</text>
</comment>
<dbReference type="CDD" id="cd00268">
    <property type="entry name" value="DEADc"/>
    <property type="match status" value="1"/>
</dbReference>
<dbReference type="GO" id="GO:0016787">
    <property type="term" value="F:hydrolase activity"/>
    <property type="evidence" value="ECO:0007669"/>
    <property type="project" value="UniProtKB-KW"/>
</dbReference>
<dbReference type="InterPro" id="IPR027417">
    <property type="entry name" value="P-loop_NTPase"/>
</dbReference>
<evidence type="ECO:0000256" key="7">
    <source>
        <dbReference type="SAM" id="MobiDB-lite"/>
    </source>
</evidence>
<keyword evidence="1 6" id="KW-0547">Nucleotide-binding</keyword>
<dbReference type="Gene3D" id="3.40.50.300">
    <property type="entry name" value="P-loop containing nucleotide triphosphate hydrolases"/>
    <property type="match status" value="2"/>
</dbReference>
<feature type="compositionally biased region" description="Basic residues" evidence="7">
    <location>
        <begin position="388"/>
        <end position="405"/>
    </location>
</feature>
<evidence type="ECO:0000259" key="9">
    <source>
        <dbReference type="PROSITE" id="PS51194"/>
    </source>
</evidence>
<protein>
    <submittedName>
        <fullName evidence="10">DEAD/DEAH box helicase</fullName>
    </submittedName>
</protein>
<dbReference type="SUPFAM" id="SSF52540">
    <property type="entry name" value="P-loop containing nucleoside triphosphate hydrolases"/>
    <property type="match status" value="1"/>
</dbReference>
<evidence type="ECO:0000259" key="8">
    <source>
        <dbReference type="PROSITE" id="PS51192"/>
    </source>
</evidence>